<proteinExistence type="predicted"/>
<keyword evidence="2" id="KW-1185">Reference proteome</keyword>
<evidence type="ECO:0000313" key="1">
    <source>
        <dbReference type="EMBL" id="KIL56317.1"/>
    </source>
</evidence>
<dbReference type="OrthoDB" id="3157803at2759"/>
<gene>
    <name evidence="1" type="ORF">M378DRAFT_89523</name>
</gene>
<dbReference type="AlphaFoldDB" id="A0A0C2W598"/>
<organism evidence="1 2">
    <name type="scientific">Amanita muscaria (strain Koide BX008)</name>
    <dbReference type="NCBI Taxonomy" id="946122"/>
    <lineage>
        <taxon>Eukaryota</taxon>
        <taxon>Fungi</taxon>
        <taxon>Dikarya</taxon>
        <taxon>Basidiomycota</taxon>
        <taxon>Agaricomycotina</taxon>
        <taxon>Agaricomycetes</taxon>
        <taxon>Agaricomycetidae</taxon>
        <taxon>Agaricales</taxon>
        <taxon>Pluteineae</taxon>
        <taxon>Amanitaceae</taxon>
        <taxon>Amanita</taxon>
    </lineage>
</organism>
<name>A0A0C2W598_AMAMK</name>
<protein>
    <submittedName>
        <fullName evidence="1">Uncharacterized protein</fullName>
    </submittedName>
</protein>
<evidence type="ECO:0000313" key="2">
    <source>
        <dbReference type="Proteomes" id="UP000054549"/>
    </source>
</evidence>
<dbReference type="InParanoid" id="A0A0C2W598"/>
<dbReference type="EMBL" id="KN818430">
    <property type="protein sequence ID" value="KIL56317.1"/>
    <property type="molecule type" value="Genomic_DNA"/>
</dbReference>
<dbReference type="Proteomes" id="UP000054549">
    <property type="component" value="Unassembled WGS sequence"/>
</dbReference>
<reference evidence="1 2" key="1">
    <citation type="submission" date="2014-04" db="EMBL/GenBank/DDBJ databases">
        <title>Evolutionary Origins and Diversification of the Mycorrhizal Mutualists.</title>
        <authorList>
            <consortium name="DOE Joint Genome Institute"/>
            <consortium name="Mycorrhizal Genomics Consortium"/>
            <person name="Kohler A."/>
            <person name="Kuo A."/>
            <person name="Nagy L.G."/>
            <person name="Floudas D."/>
            <person name="Copeland A."/>
            <person name="Barry K.W."/>
            <person name="Cichocki N."/>
            <person name="Veneault-Fourrey C."/>
            <person name="LaButti K."/>
            <person name="Lindquist E.A."/>
            <person name="Lipzen A."/>
            <person name="Lundell T."/>
            <person name="Morin E."/>
            <person name="Murat C."/>
            <person name="Riley R."/>
            <person name="Ohm R."/>
            <person name="Sun H."/>
            <person name="Tunlid A."/>
            <person name="Henrissat B."/>
            <person name="Grigoriev I.V."/>
            <person name="Hibbett D.S."/>
            <person name="Martin F."/>
        </authorList>
    </citation>
    <scope>NUCLEOTIDE SEQUENCE [LARGE SCALE GENOMIC DNA]</scope>
    <source>
        <strain evidence="1 2">Koide BX008</strain>
    </source>
</reference>
<feature type="non-terminal residue" evidence="1">
    <location>
        <position position="78"/>
    </location>
</feature>
<sequence>MKKRQEDNLKLNFPKAKVIKEFTRERILDAVAKLIACDDLALMFADKNTFRNCLVVMRPKTRSAELPSINDVRGYLRN</sequence>
<accession>A0A0C2W598</accession>
<dbReference type="HOGENOM" id="CLU_2628432_0_0_1"/>